<organism evidence="2 3">
    <name type="scientific">Actinomyces israelii</name>
    <dbReference type="NCBI Taxonomy" id="1659"/>
    <lineage>
        <taxon>Bacteria</taxon>
        <taxon>Bacillati</taxon>
        <taxon>Actinomycetota</taxon>
        <taxon>Actinomycetes</taxon>
        <taxon>Actinomycetales</taxon>
        <taxon>Actinomycetaceae</taxon>
        <taxon>Actinomyces</taxon>
    </lineage>
</organism>
<accession>A0ABT4I5J7</accession>
<dbReference type="Gene3D" id="3.20.20.100">
    <property type="entry name" value="NADP-dependent oxidoreductase domain"/>
    <property type="match status" value="1"/>
</dbReference>
<dbReference type="InterPro" id="IPR050523">
    <property type="entry name" value="AKR_Detox_Biosynth"/>
</dbReference>
<evidence type="ECO:0000259" key="1">
    <source>
        <dbReference type="Pfam" id="PF00248"/>
    </source>
</evidence>
<protein>
    <submittedName>
        <fullName evidence="2">Aldo/keto reductase</fullName>
    </submittedName>
</protein>
<dbReference type="Proteomes" id="UP001072034">
    <property type="component" value="Unassembled WGS sequence"/>
</dbReference>
<gene>
    <name evidence="2" type="ORF">OHJ16_00490</name>
</gene>
<evidence type="ECO:0000313" key="2">
    <source>
        <dbReference type="EMBL" id="MCZ0856527.1"/>
    </source>
</evidence>
<proteinExistence type="predicted"/>
<evidence type="ECO:0000313" key="3">
    <source>
        <dbReference type="Proteomes" id="UP001072034"/>
    </source>
</evidence>
<comment type="caution">
    <text evidence="2">The sequence shown here is derived from an EMBL/GenBank/DDBJ whole genome shotgun (WGS) entry which is preliminary data.</text>
</comment>
<dbReference type="EMBL" id="JAPTMY010000001">
    <property type="protein sequence ID" value="MCZ0856527.1"/>
    <property type="molecule type" value="Genomic_DNA"/>
</dbReference>
<dbReference type="PANTHER" id="PTHR43364">
    <property type="entry name" value="NADH-SPECIFIC METHYLGLYOXAL REDUCTASE-RELATED"/>
    <property type="match status" value="1"/>
</dbReference>
<dbReference type="Pfam" id="PF00248">
    <property type="entry name" value="Aldo_ket_red"/>
    <property type="match status" value="1"/>
</dbReference>
<feature type="domain" description="NADP-dependent oxidoreductase" evidence="1">
    <location>
        <begin position="16"/>
        <end position="317"/>
    </location>
</feature>
<dbReference type="InterPro" id="IPR036812">
    <property type="entry name" value="NAD(P)_OxRdtase_dom_sf"/>
</dbReference>
<dbReference type="RefSeq" id="WP_043558029.1">
    <property type="nucleotide sequence ID" value="NZ_CAJPNG010000053.1"/>
</dbReference>
<dbReference type="PANTHER" id="PTHR43364:SF18">
    <property type="entry name" value="OXIDOREDUCTASE"/>
    <property type="match status" value="1"/>
</dbReference>
<dbReference type="SUPFAM" id="SSF51430">
    <property type="entry name" value="NAD(P)-linked oxidoreductase"/>
    <property type="match status" value="1"/>
</dbReference>
<reference evidence="2" key="1">
    <citation type="submission" date="2022-10" db="EMBL/GenBank/DDBJ databases">
        <title>Genome sequence of Actinomyces israelii ATCC 10048.</title>
        <authorList>
            <person name="Watt R.M."/>
            <person name="Tong W.M."/>
        </authorList>
    </citation>
    <scope>NUCLEOTIDE SEQUENCE</scope>
    <source>
        <strain evidence="2">ATCC 10048</strain>
    </source>
</reference>
<dbReference type="InterPro" id="IPR023210">
    <property type="entry name" value="NADP_OxRdtase_dom"/>
</dbReference>
<name>A0ABT4I5J7_9ACTO</name>
<sequence length="328" mass="34415">MEHRRLGSTGLRVSSVGLGTMTWGRDTDELEAKEQLDVFLDAGGTLLDTAASFCEGVSEEVIGGLLAEHVDRRDLVIVSKAGVRNWRTGARGTVADASRGTLLDTLDDSLIRLGTDHLDLWLVQLPDTTTPLEETVDALRTAVASGRTRYVGVSNHPAWASVHAADLLASGAAAAGPGMAAVEVEHSLLCRGIERELLPASRALGFGVLGYAPLGRGVLTGRYRAATPPDSRGASPHLRSYVAPYLGESCVGVVEAVATAATGLDRKPVEVALAWARDAPGIAGAIVGARTPSQLRGALASEDLVLPTQIRHALDEITAISMGYPEQF</sequence>
<keyword evidence="3" id="KW-1185">Reference proteome</keyword>